<dbReference type="InterPro" id="IPR032815">
    <property type="entry name" value="S8_pro-domain"/>
</dbReference>
<comment type="similarity">
    <text evidence="1">Belongs to the peptidase S8 family. Furin subfamily.</text>
</comment>
<dbReference type="PROSITE" id="PS51829">
    <property type="entry name" value="P_HOMO_B"/>
    <property type="match status" value="1"/>
</dbReference>
<keyword evidence="3" id="KW-0165">Cleavage on pair of basic residues</keyword>
<dbReference type="FunFam" id="2.60.120.260:FF:000006">
    <property type="entry name" value="Proprotein convertase subtilisin/kexin type 5"/>
    <property type="match status" value="1"/>
</dbReference>
<dbReference type="InterPro" id="IPR015500">
    <property type="entry name" value="Peptidase_S8_subtilisin-rel"/>
</dbReference>
<keyword evidence="2 12" id="KW-0645">Protease</keyword>
<reference evidence="15 16" key="1">
    <citation type="submission" date="2020-04" db="EMBL/GenBank/DDBJ databases">
        <authorList>
            <person name="Alioto T."/>
            <person name="Alioto T."/>
            <person name="Gomez Garrido J."/>
        </authorList>
    </citation>
    <scope>NUCLEOTIDE SEQUENCE [LARGE SCALE GENOMIC DNA]</scope>
</reference>
<evidence type="ECO:0000259" key="14">
    <source>
        <dbReference type="PROSITE" id="PS51829"/>
    </source>
</evidence>
<dbReference type="SUPFAM" id="SSF54897">
    <property type="entry name" value="Protease propeptides/inhibitors"/>
    <property type="match status" value="1"/>
</dbReference>
<dbReference type="Pfam" id="PF16470">
    <property type="entry name" value="S8_pro-domain"/>
    <property type="match status" value="1"/>
</dbReference>
<dbReference type="OrthoDB" id="300641at2759"/>
<dbReference type="InterPro" id="IPR023828">
    <property type="entry name" value="Peptidase_S8_Ser-AS"/>
</dbReference>
<keyword evidence="16" id="KW-1185">Reference proteome</keyword>
<dbReference type="GO" id="GO:0005802">
    <property type="term" value="C:trans-Golgi network"/>
    <property type="evidence" value="ECO:0007669"/>
    <property type="project" value="TreeGrafter"/>
</dbReference>
<feature type="chain" id="PRO_5035858110" description="P/Homo B domain-containing protein" evidence="13">
    <location>
        <begin position="24"/>
        <end position="593"/>
    </location>
</feature>
<comment type="caution">
    <text evidence="15">The sequence shown here is derived from an EMBL/GenBank/DDBJ whole genome shotgun (WGS) entry which is preliminary data.</text>
</comment>
<keyword evidence="8" id="KW-0865">Zymogen</keyword>
<keyword evidence="6 12" id="KW-0720">Serine protease</keyword>
<feature type="domain" description="P/Homo B" evidence="14">
    <location>
        <begin position="468"/>
        <end position="593"/>
    </location>
</feature>
<protein>
    <recommendedName>
        <fullName evidence="14">P/Homo B domain-containing protein</fullName>
    </recommendedName>
</protein>
<feature type="signal peptide" evidence="13">
    <location>
        <begin position="1"/>
        <end position="23"/>
    </location>
</feature>
<dbReference type="Gene3D" id="3.30.70.850">
    <property type="entry name" value="Peptidase S8, pro-domain"/>
    <property type="match status" value="1"/>
</dbReference>
<dbReference type="GO" id="GO:0000139">
    <property type="term" value="C:Golgi membrane"/>
    <property type="evidence" value="ECO:0007669"/>
    <property type="project" value="TreeGrafter"/>
</dbReference>
<dbReference type="Pfam" id="PF00082">
    <property type="entry name" value="Peptidase_S8"/>
    <property type="match status" value="1"/>
</dbReference>
<dbReference type="Gene3D" id="3.40.50.200">
    <property type="entry name" value="Peptidase S8/S53 domain"/>
    <property type="match status" value="1"/>
</dbReference>
<dbReference type="GO" id="GO:0016485">
    <property type="term" value="P:protein processing"/>
    <property type="evidence" value="ECO:0007669"/>
    <property type="project" value="TreeGrafter"/>
</dbReference>
<evidence type="ECO:0000256" key="8">
    <source>
        <dbReference type="ARBA" id="ARBA00023145"/>
    </source>
</evidence>
<evidence type="ECO:0000313" key="15">
    <source>
        <dbReference type="EMBL" id="CAB3369459.1"/>
    </source>
</evidence>
<name>A0A8S1CW40_9INSE</name>
<dbReference type="InterPro" id="IPR008979">
    <property type="entry name" value="Galactose-bd-like_sf"/>
</dbReference>
<proteinExistence type="inferred from homology"/>
<organism evidence="15 16">
    <name type="scientific">Cloeon dipterum</name>
    <dbReference type="NCBI Taxonomy" id="197152"/>
    <lineage>
        <taxon>Eukaryota</taxon>
        <taxon>Metazoa</taxon>
        <taxon>Ecdysozoa</taxon>
        <taxon>Arthropoda</taxon>
        <taxon>Hexapoda</taxon>
        <taxon>Insecta</taxon>
        <taxon>Pterygota</taxon>
        <taxon>Palaeoptera</taxon>
        <taxon>Ephemeroptera</taxon>
        <taxon>Pisciforma</taxon>
        <taxon>Baetidae</taxon>
        <taxon>Cloeon</taxon>
    </lineage>
</organism>
<dbReference type="Proteomes" id="UP000494165">
    <property type="component" value="Unassembled WGS sequence"/>
</dbReference>
<dbReference type="InterPro" id="IPR034182">
    <property type="entry name" value="Kexin/furin"/>
</dbReference>
<dbReference type="Gene3D" id="2.60.120.260">
    <property type="entry name" value="Galactose-binding domain-like"/>
    <property type="match status" value="1"/>
</dbReference>
<dbReference type="AlphaFoldDB" id="A0A8S1CW40"/>
<sequence>MVAEETAYLFFLVTQTLVAVVTCELQLFTNHYVAEVEGGEREARALAQHYDLRLMETTLFPNFYHFMDNRQPKVRHQPSWRLTRTIKGHRKVKYVEQQVLTPRLLRDYRVQKYGFHEGIKHSSPDFNDPYYDRLWYLHGRGLLKAGKGAAQNINVEPVWNRHITGRGVVLFVLDDGLQSQNKDIASNYESINDWDVSDINHPLPTAAPKKSEDYHGTYCAATIAGVANNSFCGVGVAFNSKIGGIRVLGKRILTDMQESMALRLWLSNGDVASASWGPKDNGKTVEGPKRLAAKALHIAITEGRAGKGAILVWAAGNGGIYGDNANMDGYASSIYTITIGALSYDGSSCIYSEPGASVMASIPVSGFALGAIGISVVVPNLDGTCRENFQGTSAAAPIAAGVVALMLEANPELTWRDVQHLIVLTAKTSGNRDTILRNGAGFRYSLKQGFGCLNADLIVHAAEHWQNVPPQRTEIYGTNFVERSIRLPHGNTTFFIRVPGSKIRSLEHVVLYLTIEHNYRGALEIFLTSPSGTVSQVLTKRAMDDSKKGFVSWPFMSVHFWNEKPEGVWTVTVGNSAHSTGQLTNAKLRLYGH</sequence>
<dbReference type="PROSITE" id="PS00138">
    <property type="entry name" value="SUBTILASE_SER"/>
    <property type="match status" value="1"/>
</dbReference>
<gene>
    <name evidence="15" type="ORF">CLODIP_2_CD12278</name>
</gene>
<dbReference type="PANTHER" id="PTHR42884">
    <property type="entry name" value="PROPROTEIN CONVERTASE SUBTILISIN/KEXIN-RELATED"/>
    <property type="match status" value="1"/>
</dbReference>
<evidence type="ECO:0000256" key="6">
    <source>
        <dbReference type="ARBA" id="ARBA00022825"/>
    </source>
</evidence>
<dbReference type="GO" id="GO:0004252">
    <property type="term" value="F:serine-type endopeptidase activity"/>
    <property type="evidence" value="ECO:0007669"/>
    <property type="project" value="UniProtKB-UniRule"/>
</dbReference>
<evidence type="ECO:0000256" key="3">
    <source>
        <dbReference type="ARBA" id="ARBA00022685"/>
    </source>
</evidence>
<evidence type="ECO:0000256" key="11">
    <source>
        <dbReference type="PIRSR" id="PIRSR615500-1"/>
    </source>
</evidence>
<evidence type="ECO:0000256" key="12">
    <source>
        <dbReference type="PROSITE-ProRule" id="PRU01240"/>
    </source>
</evidence>
<evidence type="ECO:0000256" key="4">
    <source>
        <dbReference type="ARBA" id="ARBA00022729"/>
    </source>
</evidence>
<dbReference type="PRINTS" id="PR00723">
    <property type="entry name" value="SUBTILISIN"/>
</dbReference>
<dbReference type="Pfam" id="PF01483">
    <property type="entry name" value="P_proprotein"/>
    <property type="match status" value="1"/>
</dbReference>
<evidence type="ECO:0000256" key="2">
    <source>
        <dbReference type="ARBA" id="ARBA00022670"/>
    </source>
</evidence>
<dbReference type="InterPro" id="IPR002884">
    <property type="entry name" value="P_dom"/>
</dbReference>
<evidence type="ECO:0000256" key="9">
    <source>
        <dbReference type="ARBA" id="ARBA00023157"/>
    </source>
</evidence>
<feature type="active site" description="Charge relay system" evidence="11 12">
    <location>
        <position position="215"/>
    </location>
</feature>
<keyword evidence="10" id="KW-0325">Glycoprotein</keyword>
<dbReference type="PANTHER" id="PTHR42884:SF14">
    <property type="entry name" value="NEUROENDOCRINE CONVERTASE 1"/>
    <property type="match status" value="1"/>
</dbReference>
<dbReference type="EMBL" id="CADEPI010000045">
    <property type="protein sequence ID" value="CAB3369459.1"/>
    <property type="molecule type" value="Genomic_DNA"/>
</dbReference>
<dbReference type="CDD" id="cd04059">
    <property type="entry name" value="Peptidases_S8_Protein_convertases_Kexins_Furin-like"/>
    <property type="match status" value="1"/>
</dbReference>
<keyword evidence="7" id="KW-0106">Calcium</keyword>
<evidence type="ECO:0000256" key="1">
    <source>
        <dbReference type="ARBA" id="ARBA00005325"/>
    </source>
</evidence>
<dbReference type="PROSITE" id="PS51892">
    <property type="entry name" value="SUBTILASE"/>
    <property type="match status" value="1"/>
</dbReference>
<evidence type="ECO:0000256" key="7">
    <source>
        <dbReference type="ARBA" id="ARBA00022837"/>
    </source>
</evidence>
<keyword evidence="4 13" id="KW-0732">Signal</keyword>
<evidence type="ECO:0000256" key="5">
    <source>
        <dbReference type="ARBA" id="ARBA00022801"/>
    </source>
</evidence>
<dbReference type="InterPro" id="IPR000209">
    <property type="entry name" value="Peptidase_S8/S53_dom"/>
</dbReference>
<evidence type="ECO:0000256" key="13">
    <source>
        <dbReference type="SAM" id="SignalP"/>
    </source>
</evidence>
<dbReference type="InterPro" id="IPR038466">
    <property type="entry name" value="S8_pro-domain_sf"/>
</dbReference>
<keyword evidence="9" id="KW-1015">Disulfide bond</keyword>
<feature type="active site" description="Charge relay system" evidence="11 12">
    <location>
        <position position="174"/>
    </location>
</feature>
<feature type="active site" description="Charge relay system" evidence="11 12">
    <location>
        <position position="393"/>
    </location>
</feature>
<dbReference type="SUPFAM" id="SSF49785">
    <property type="entry name" value="Galactose-binding domain-like"/>
    <property type="match status" value="1"/>
</dbReference>
<evidence type="ECO:0000256" key="10">
    <source>
        <dbReference type="ARBA" id="ARBA00023180"/>
    </source>
</evidence>
<dbReference type="SUPFAM" id="SSF52743">
    <property type="entry name" value="Subtilisin-like"/>
    <property type="match status" value="1"/>
</dbReference>
<accession>A0A8S1CW40</accession>
<dbReference type="InterPro" id="IPR036852">
    <property type="entry name" value="Peptidase_S8/S53_dom_sf"/>
</dbReference>
<keyword evidence="5 12" id="KW-0378">Hydrolase</keyword>
<evidence type="ECO:0000313" key="16">
    <source>
        <dbReference type="Proteomes" id="UP000494165"/>
    </source>
</evidence>
<dbReference type="FunFam" id="3.40.50.200:FF:000021">
    <property type="entry name" value="Proprotein convertase subtilisin/kexin type 5a"/>
    <property type="match status" value="1"/>
</dbReference>